<dbReference type="GO" id="GO:0000287">
    <property type="term" value="F:magnesium ion binding"/>
    <property type="evidence" value="ECO:0007669"/>
    <property type="project" value="TreeGrafter"/>
</dbReference>
<proteinExistence type="inferred from homology"/>
<keyword evidence="8" id="KW-0460">Magnesium</keyword>
<dbReference type="GO" id="GO:0015095">
    <property type="term" value="F:magnesium ion transmembrane transporter activity"/>
    <property type="evidence" value="ECO:0007669"/>
    <property type="project" value="UniProtKB-UniRule"/>
</dbReference>
<dbReference type="InterPro" id="IPR045863">
    <property type="entry name" value="CorA_TM1_TM2"/>
</dbReference>
<dbReference type="KEGG" id="spoa:EQM13_11965"/>
<dbReference type="Pfam" id="PF01544">
    <property type="entry name" value="CorA"/>
    <property type="match status" value="1"/>
</dbReference>
<dbReference type="PANTHER" id="PTHR46494:SF1">
    <property type="entry name" value="CORA FAMILY METAL ION TRANSPORTER (EUROFUNG)"/>
    <property type="match status" value="1"/>
</dbReference>
<dbReference type="SUPFAM" id="SSF143865">
    <property type="entry name" value="CorA soluble domain-like"/>
    <property type="match status" value="1"/>
</dbReference>
<accession>A0A410QE95</accession>
<evidence type="ECO:0000256" key="5">
    <source>
        <dbReference type="ARBA" id="ARBA00022692"/>
    </source>
</evidence>
<keyword evidence="4 8" id="KW-1003">Cell membrane</keyword>
<comment type="subcellular location">
    <subcellularLocation>
        <location evidence="1">Cell membrane</location>
        <topology evidence="1">Multi-pass membrane protein</topology>
    </subcellularLocation>
    <subcellularLocation>
        <location evidence="8">Membrane</location>
        <topology evidence="8">Multi-pass membrane protein</topology>
    </subcellularLocation>
</comment>
<dbReference type="InterPro" id="IPR045861">
    <property type="entry name" value="CorA_cytoplasmic_dom"/>
</dbReference>
<sequence length="338" mass="40002">MEMNTPKRNSHSLIEVIEYNSKKYKEYTTETTKKYNFRLLGDIPEGNVRWINIDGQCSEEVLNKISDVFNIHPLVTKNILNNNQRAKIEEYEDFLYIVAKMIYYSGDELVLEHIRFILGKNYVISFGETKGDVFDDIRDKIRNEGTQIRKFGADYLMYSLLDAIVDGYLDVLEVLDEKIDTLEEQVIMNNSQERLYKIRKIKKILLNISKYIWPLREVTSLMGKESNQLIQPSTEPYIRDVYEHIAQAIETTETYREILTGLMELYVSNTSYKLNEIMKVLTIISTIFIPLTFIVGVYGMNFRYMPEIEYRWGYAITWAIMIAISSFMVYYFKKKKWF</sequence>
<dbReference type="GO" id="GO:0050897">
    <property type="term" value="F:cobalt ion binding"/>
    <property type="evidence" value="ECO:0007669"/>
    <property type="project" value="TreeGrafter"/>
</dbReference>
<evidence type="ECO:0000256" key="8">
    <source>
        <dbReference type="RuleBase" id="RU362010"/>
    </source>
</evidence>
<keyword evidence="10" id="KW-1185">Reference proteome</keyword>
<comment type="function">
    <text evidence="8">Mediates influx of magnesium ions.</text>
</comment>
<keyword evidence="3 8" id="KW-0813">Transport</keyword>
<evidence type="ECO:0000256" key="2">
    <source>
        <dbReference type="ARBA" id="ARBA00009765"/>
    </source>
</evidence>
<evidence type="ECO:0000256" key="3">
    <source>
        <dbReference type="ARBA" id="ARBA00022448"/>
    </source>
</evidence>
<reference evidence="10" key="1">
    <citation type="submission" date="2019-01" db="EMBL/GenBank/DDBJ databases">
        <title>Draft genomes of a novel of Sporanaerobacter strains.</title>
        <authorList>
            <person name="Ma S."/>
        </authorList>
    </citation>
    <scope>NUCLEOTIDE SEQUENCE [LARGE SCALE GENOMIC DNA]</scope>
    <source>
        <strain evidence="10">NJN-17</strain>
    </source>
</reference>
<dbReference type="CDD" id="cd12828">
    <property type="entry name" value="TmCorA-like_1"/>
    <property type="match status" value="1"/>
</dbReference>
<evidence type="ECO:0000256" key="4">
    <source>
        <dbReference type="ARBA" id="ARBA00022475"/>
    </source>
</evidence>
<feature type="transmembrane region" description="Helical" evidence="8">
    <location>
        <begin position="312"/>
        <end position="332"/>
    </location>
</feature>
<keyword evidence="5 8" id="KW-0812">Transmembrane</keyword>
<organism evidence="9 10">
    <name type="scientific">Acidilutibacter cellobiosedens</name>
    <dbReference type="NCBI Taxonomy" id="2507161"/>
    <lineage>
        <taxon>Bacteria</taxon>
        <taxon>Bacillati</taxon>
        <taxon>Bacillota</taxon>
        <taxon>Tissierellia</taxon>
        <taxon>Tissierellales</taxon>
        <taxon>Acidilutibacteraceae</taxon>
        <taxon>Acidilutibacter</taxon>
    </lineage>
</organism>
<dbReference type="Gene3D" id="3.30.460.20">
    <property type="entry name" value="CorA soluble domain-like"/>
    <property type="match status" value="1"/>
</dbReference>
<dbReference type="GO" id="GO:0015087">
    <property type="term" value="F:cobalt ion transmembrane transporter activity"/>
    <property type="evidence" value="ECO:0007669"/>
    <property type="project" value="UniProtKB-UniRule"/>
</dbReference>
<evidence type="ECO:0000256" key="6">
    <source>
        <dbReference type="ARBA" id="ARBA00022989"/>
    </source>
</evidence>
<dbReference type="InterPro" id="IPR002523">
    <property type="entry name" value="MgTranspt_CorA/ZnTranspt_ZntB"/>
</dbReference>
<dbReference type="SUPFAM" id="SSF144083">
    <property type="entry name" value="Magnesium transport protein CorA, transmembrane region"/>
    <property type="match status" value="1"/>
</dbReference>
<feature type="transmembrane region" description="Helical" evidence="8">
    <location>
        <begin position="280"/>
        <end position="300"/>
    </location>
</feature>
<evidence type="ECO:0000256" key="7">
    <source>
        <dbReference type="ARBA" id="ARBA00023136"/>
    </source>
</evidence>
<dbReference type="GO" id="GO:0005886">
    <property type="term" value="C:plasma membrane"/>
    <property type="evidence" value="ECO:0007669"/>
    <property type="project" value="UniProtKB-SubCell"/>
</dbReference>
<keyword evidence="7 8" id="KW-0472">Membrane</keyword>
<dbReference type="Gene3D" id="1.20.58.340">
    <property type="entry name" value="Magnesium transport protein CorA, transmembrane region"/>
    <property type="match status" value="2"/>
</dbReference>
<dbReference type="PANTHER" id="PTHR46494">
    <property type="entry name" value="CORA FAMILY METAL ION TRANSPORTER (EUROFUNG)"/>
    <property type="match status" value="1"/>
</dbReference>
<evidence type="ECO:0000313" key="9">
    <source>
        <dbReference type="EMBL" id="QAT62249.1"/>
    </source>
</evidence>
<dbReference type="OrthoDB" id="9803416at2"/>
<dbReference type="NCBIfam" id="TIGR00383">
    <property type="entry name" value="corA"/>
    <property type="match status" value="1"/>
</dbReference>
<name>A0A410QE95_9FIRM</name>
<dbReference type="Proteomes" id="UP000287969">
    <property type="component" value="Chromosome"/>
</dbReference>
<comment type="similarity">
    <text evidence="2 8">Belongs to the CorA metal ion transporter (MIT) (TC 1.A.35) family.</text>
</comment>
<dbReference type="InterPro" id="IPR004488">
    <property type="entry name" value="Mg/Co-transport_prot_CorA"/>
</dbReference>
<dbReference type="AlphaFoldDB" id="A0A410QE95"/>
<dbReference type="EMBL" id="CP035282">
    <property type="protein sequence ID" value="QAT62249.1"/>
    <property type="molecule type" value="Genomic_DNA"/>
</dbReference>
<protein>
    <recommendedName>
        <fullName evidence="8">Magnesium transport protein CorA</fullName>
    </recommendedName>
</protein>
<evidence type="ECO:0000256" key="1">
    <source>
        <dbReference type="ARBA" id="ARBA00004651"/>
    </source>
</evidence>
<evidence type="ECO:0000313" key="10">
    <source>
        <dbReference type="Proteomes" id="UP000287969"/>
    </source>
</evidence>
<keyword evidence="6 8" id="KW-1133">Transmembrane helix</keyword>
<dbReference type="FunFam" id="1.20.58.340:FF:000012">
    <property type="entry name" value="Magnesium transport protein CorA"/>
    <property type="match status" value="1"/>
</dbReference>
<keyword evidence="8" id="KW-0406">Ion transport</keyword>
<gene>
    <name evidence="8 9" type="primary">corA</name>
    <name evidence="9" type="ORF">EQM13_11965</name>
</gene>